<name>A0A241XHD3_PSEAI</name>
<reference evidence="1" key="1">
    <citation type="submission" date="2015-06" db="EMBL/GenBank/DDBJ databases">
        <authorList>
            <person name="Radhakrishnan R."/>
            <person name="Underwood A."/>
            <person name="Al-Shahib A."/>
        </authorList>
    </citation>
    <scope>NUCLEOTIDE SEQUENCE</scope>
    <source>
        <strain evidence="1">P19_London_7_VIM_2_05_10</strain>
    </source>
</reference>
<dbReference type="AlphaFoldDB" id="A0A241XHD3"/>
<evidence type="ECO:0000313" key="2">
    <source>
        <dbReference type="EMBL" id="OTI55826.1"/>
    </source>
</evidence>
<accession>A0A241XHD3</accession>
<protein>
    <recommendedName>
        <fullName evidence="5">Phage protein</fullName>
    </recommendedName>
</protein>
<dbReference type="RefSeq" id="WP_003159073.1">
    <property type="nucleotide sequence ID" value="NZ_BSAM01000015.1"/>
</dbReference>
<dbReference type="EMBL" id="CVVU01000219">
    <property type="protein sequence ID" value="CRP39099.1"/>
    <property type="molecule type" value="Genomic_DNA"/>
</dbReference>
<dbReference type="Proteomes" id="UP000045039">
    <property type="component" value="Unassembled WGS sequence"/>
</dbReference>
<evidence type="ECO:0000313" key="1">
    <source>
        <dbReference type="EMBL" id="CRP39099.1"/>
    </source>
</evidence>
<evidence type="ECO:0000313" key="4">
    <source>
        <dbReference type="Proteomes" id="UP000194857"/>
    </source>
</evidence>
<proteinExistence type="predicted"/>
<gene>
    <name evidence="2" type="ORF">CAZ10_31500</name>
    <name evidence="1" type="ORF">PAERUG_P19_London_7_VIM_2_05_10_04311</name>
</gene>
<evidence type="ECO:0008006" key="5">
    <source>
        <dbReference type="Google" id="ProtNLM"/>
    </source>
</evidence>
<organism evidence="2 4">
    <name type="scientific">Pseudomonas aeruginosa</name>
    <dbReference type="NCBI Taxonomy" id="287"/>
    <lineage>
        <taxon>Bacteria</taxon>
        <taxon>Pseudomonadati</taxon>
        <taxon>Pseudomonadota</taxon>
        <taxon>Gammaproteobacteria</taxon>
        <taxon>Pseudomonadales</taxon>
        <taxon>Pseudomonadaceae</taxon>
        <taxon>Pseudomonas</taxon>
    </lineage>
</organism>
<evidence type="ECO:0000313" key="3">
    <source>
        <dbReference type="Proteomes" id="UP000045039"/>
    </source>
</evidence>
<sequence>MSAPGRFGRLIQRLHERGQERLSDAVGEFRGIGRPPIKGIPLQVDRNLSYDGPDGVFITDKVGISWLAKDVPTASRGDLFVIGSSRYLVEKLIANDGWLLTAATIEEEA</sequence>
<dbReference type="EMBL" id="NFFZ01000025">
    <property type="protein sequence ID" value="OTI55826.1"/>
    <property type="molecule type" value="Genomic_DNA"/>
</dbReference>
<comment type="caution">
    <text evidence="2">The sequence shown here is derived from an EMBL/GenBank/DDBJ whole genome shotgun (WGS) entry which is preliminary data.</text>
</comment>
<reference evidence="2 4" key="3">
    <citation type="submission" date="2017-05" db="EMBL/GenBank/DDBJ databases">
        <authorList>
            <person name="Song R."/>
            <person name="Chenine A.L."/>
            <person name="Ruprecht R.M."/>
        </authorList>
    </citation>
    <scope>NUCLEOTIDE SEQUENCE [LARGE SCALE GENOMIC DNA]</scope>
    <source>
        <strain evidence="2 4">S567_C10_BS</strain>
    </source>
</reference>
<dbReference type="Proteomes" id="UP000194857">
    <property type="component" value="Unassembled WGS sequence"/>
</dbReference>
<reference evidence="3" key="2">
    <citation type="submission" date="2015-06" db="EMBL/GenBank/DDBJ databases">
        <authorList>
            <person name="Radhakrishnan Rajesh"/>
            <person name="Underwood Anthony"/>
            <person name="Al-Shahib Ali"/>
        </authorList>
    </citation>
    <scope>NUCLEOTIDE SEQUENCE [LARGE SCALE GENOMIC DNA]</scope>
    <source>
        <strain evidence="3">P19_London_7_VIM_2_05_10</strain>
    </source>
</reference>